<dbReference type="PROSITE" id="PS50893">
    <property type="entry name" value="ABC_TRANSPORTER_2"/>
    <property type="match status" value="1"/>
</dbReference>
<organism evidence="5 6">
    <name type="scientific">Thiorhodococcus drewsii AZ1</name>
    <dbReference type="NCBI Taxonomy" id="765913"/>
    <lineage>
        <taxon>Bacteria</taxon>
        <taxon>Pseudomonadati</taxon>
        <taxon>Pseudomonadota</taxon>
        <taxon>Gammaproteobacteria</taxon>
        <taxon>Chromatiales</taxon>
        <taxon>Chromatiaceae</taxon>
        <taxon>Thiorhodococcus</taxon>
    </lineage>
</organism>
<keyword evidence="5" id="KW-0378">Hydrolase</keyword>
<sequence length="230" mass="25083">MSRKMISLENVTRVYNQGRPNEVRPVNEVSLDIGHGEILVLKGPSGSGKTSLLALVGCMIRPTSGRILVAERDVAKLPERFLTGVRRDTFGFVFQQLHLIPGISVLENVMLPLYPLEIGFTAAKRRALELTEQLGLTHRKGFKVEALSGGERQRVAIARALINAPQAILADEPTAHLDAGLSGELMQIFETLRGQGKTVVIATHDPLVHDSPLIDRVATMRDGRILDGDG</sequence>
<keyword evidence="1" id="KW-0813">Transport</keyword>
<dbReference type="GO" id="GO:0022857">
    <property type="term" value="F:transmembrane transporter activity"/>
    <property type="evidence" value="ECO:0007669"/>
    <property type="project" value="TreeGrafter"/>
</dbReference>
<dbReference type="GO" id="GO:0005524">
    <property type="term" value="F:ATP binding"/>
    <property type="evidence" value="ECO:0007669"/>
    <property type="project" value="UniProtKB-KW"/>
</dbReference>
<dbReference type="EC" id="3.6.3.28" evidence="5"/>
<dbReference type="STRING" id="765913.ThidrDRAFT_1390"/>
<protein>
    <submittedName>
        <fullName evidence="5">Phosphonate-transporting ATPase</fullName>
        <ecNumber evidence="5">3.6.3.28</ecNumber>
    </submittedName>
</protein>
<evidence type="ECO:0000256" key="1">
    <source>
        <dbReference type="ARBA" id="ARBA00022448"/>
    </source>
</evidence>
<dbReference type="InterPro" id="IPR015854">
    <property type="entry name" value="ABC_transpr_LolD-like"/>
</dbReference>
<dbReference type="AlphaFoldDB" id="G2DZC7"/>
<dbReference type="InterPro" id="IPR003593">
    <property type="entry name" value="AAA+_ATPase"/>
</dbReference>
<dbReference type="SUPFAM" id="SSF52540">
    <property type="entry name" value="P-loop containing nucleoside triphosphate hydrolases"/>
    <property type="match status" value="1"/>
</dbReference>
<evidence type="ECO:0000256" key="3">
    <source>
        <dbReference type="ARBA" id="ARBA00022840"/>
    </source>
</evidence>
<dbReference type="GO" id="GO:0016887">
    <property type="term" value="F:ATP hydrolysis activity"/>
    <property type="evidence" value="ECO:0007669"/>
    <property type="project" value="InterPro"/>
</dbReference>
<dbReference type="InterPro" id="IPR003439">
    <property type="entry name" value="ABC_transporter-like_ATP-bd"/>
</dbReference>
<reference evidence="5 6" key="1">
    <citation type="submission" date="2011-06" db="EMBL/GenBank/DDBJ databases">
        <title>The draft genome of Thiorhodococcus drewsii AZ1.</title>
        <authorList>
            <consortium name="US DOE Joint Genome Institute (JGI-PGF)"/>
            <person name="Lucas S."/>
            <person name="Han J."/>
            <person name="Lapidus A."/>
            <person name="Cheng J.-F."/>
            <person name="Goodwin L."/>
            <person name="Pitluck S."/>
            <person name="Peters L."/>
            <person name="Land M.L."/>
            <person name="Hauser L."/>
            <person name="Vogl K."/>
            <person name="Liu Z."/>
            <person name="Imhoff J."/>
            <person name="Thiel V."/>
            <person name="Frigaard N.-U."/>
            <person name="Bryant D.A."/>
            <person name="Woyke T.J."/>
        </authorList>
    </citation>
    <scope>NUCLEOTIDE SEQUENCE [LARGE SCALE GENOMIC DNA]</scope>
    <source>
        <strain evidence="5 6">AZ1</strain>
    </source>
</reference>
<keyword evidence="3" id="KW-0067">ATP-binding</keyword>
<evidence type="ECO:0000259" key="4">
    <source>
        <dbReference type="PROSITE" id="PS50893"/>
    </source>
</evidence>
<evidence type="ECO:0000313" key="5">
    <source>
        <dbReference type="EMBL" id="EGV32154.1"/>
    </source>
</evidence>
<gene>
    <name evidence="5" type="ORF">ThidrDRAFT_1390</name>
</gene>
<dbReference type="Proteomes" id="UP000004200">
    <property type="component" value="Unassembled WGS sequence"/>
</dbReference>
<dbReference type="Gene3D" id="3.40.50.300">
    <property type="entry name" value="P-loop containing nucleotide triphosphate hydrolases"/>
    <property type="match status" value="1"/>
</dbReference>
<feature type="domain" description="ABC transporter" evidence="4">
    <location>
        <begin position="6"/>
        <end position="230"/>
    </location>
</feature>
<dbReference type="Pfam" id="PF00005">
    <property type="entry name" value="ABC_tran"/>
    <property type="match status" value="1"/>
</dbReference>
<dbReference type="PANTHER" id="PTHR24220:SF86">
    <property type="entry name" value="ABC TRANSPORTER ABCH.1"/>
    <property type="match status" value="1"/>
</dbReference>
<dbReference type="PATRIC" id="fig|765913.3.peg.1415"/>
<evidence type="ECO:0000313" key="6">
    <source>
        <dbReference type="Proteomes" id="UP000004200"/>
    </source>
</evidence>
<dbReference type="InterPro" id="IPR027417">
    <property type="entry name" value="P-loop_NTPase"/>
</dbReference>
<dbReference type="PROSITE" id="PS00211">
    <property type="entry name" value="ABC_TRANSPORTER_1"/>
    <property type="match status" value="1"/>
</dbReference>
<dbReference type="eggNOG" id="COG1136">
    <property type="taxonomic scope" value="Bacteria"/>
</dbReference>
<dbReference type="GO" id="GO:0005886">
    <property type="term" value="C:plasma membrane"/>
    <property type="evidence" value="ECO:0007669"/>
    <property type="project" value="TreeGrafter"/>
</dbReference>
<comment type="caution">
    <text evidence="5">The sequence shown here is derived from an EMBL/GenBank/DDBJ whole genome shotgun (WGS) entry which is preliminary data.</text>
</comment>
<dbReference type="PANTHER" id="PTHR24220">
    <property type="entry name" value="IMPORT ATP-BINDING PROTEIN"/>
    <property type="match status" value="1"/>
</dbReference>
<keyword evidence="2" id="KW-0547">Nucleotide-binding</keyword>
<name>G2DZC7_9GAMM</name>
<dbReference type="SMART" id="SM00382">
    <property type="entry name" value="AAA"/>
    <property type="match status" value="1"/>
</dbReference>
<dbReference type="EMBL" id="AFWT01000008">
    <property type="protein sequence ID" value="EGV32154.1"/>
    <property type="molecule type" value="Genomic_DNA"/>
</dbReference>
<accession>G2DZC7</accession>
<dbReference type="InterPro" id="IPR017911">
    <property type="entry name" value="MacB-like_ATP-bd"/>
</dbReference>
<keyword evidence="6" id="KW-1185">Reference proteome</keyword>
<dbReference type="InterPro" id="IPR017871">
    <property type="entry name" value="ABC_transporter-like_CS"/>
</dbReference>
<proteinExistence type="predicted"/>
<evidence type="ECO:0000256" key="2">
    <source>
        <dbReference type="ARBA" id="ARBA00022741"/>
    </source>
</evidence>
<dbReference type="CDD" id="cd03255">
    <property type="entry name" value="ABC_MJ0796_LolCDE_FtsE"/>
    <property type="match status" value="1"/>
</dbReference>
<dbReference type="RefSeq" id="WP_007040104.1">
    <property type="nucleotide sequence ID" value="NZ_AFWT01000008.1"/>
</dbReference>